<keyword evidence="2" id="KW-1185">Reference proteome</keyword>
<name>A0AAV9PZ61_9PEZI</name>
<organism evidence="1 2">
    <name type="scientific">Vermiconidia calcicola</name>
    <dbReference type="NCBI Taxonomy" id="1690605"/>
    <lineage>
        <taxon>Eukaryota</taxon>
        <taxon>Fungi</taxon>
        <taxon>Dikarya</taxon>
        <taxon>Ascomycota</taxon>
        <taxon>Pezizomycotina</taxon>
        <taxon>Dothideomycetes</taxon>
        <taxon>Dothideomycetidae</taxon>
        <taxon>Mycosphaerellales</taxon>
        <taxon>Extremaceae</taxon>
        <taxon>Vermiconidia</taxon>
    </lineage>
</organism>
<evidence type="ECO:0000313" key="1">
    <source>
        <dbReference type="EMBL" id="KAK5530602.1"/>
    </source>
</evidence>
<evidence type="ECO:0008006" key="3">
    <source>
        <dbReference type="Google" id="ProtNLM"/>
    </source>
</evidence>
<dbReference type="AlphaFoldDB" id="A0AAV9PZ61"/>
<dbReference type="Proteomes" id="UP001345827">
    <property type="component" value="Unassembled WGS sequence"/>
</dbReference>
<proteinExistence type="predicted"/>
<evidence type="ECO:0000313" key="2">
    <source>
        <dbReference type="Proteomes" id="UP001345827"/>
    </source>
</evidence>
<sequence length="253" mass="28838">METPPPKRIKLSGEGVVVIKLANPGTPLTPKSVDDTQKIQPPEIYVEVQGGDVRFKCDAEALKQSSYFAKYFLEANQNAVEIILTVPEAIDLDDLKFALSWLHKGITPGDGSIPKWGLASLTRRTVADCYLVALTFGIEEWCNDLIDWSYDNFPDFCNVERRIVKEARLKGTPFQRLFLEQLAWELRHKKLSLSALLGPAKEGDLHEDRDRLTNIINFMATTDDEVEPRHLWDKCRWHIHEITEKCTTTKPFG</sequence>
<reference evidence="1 2" key="1">
    <citation type="submission" date="2023-06" db="EMBL/GenBank/DDBJ databases">
        <title>Black Yeasts Isolated from many extreme environments.</title>
        <authorList>
            <person name="Coleine C."/>
            <person name="Stajich J.E."/>
            <person name="Selbmann L."/>
        </authorList>
    </citation>
    <scope>NUCLEOTIDE SEQUENCE [LARGE SCALE GENOMIC DNA]</scope>
    <source>
        <strain evidence="1 2">CCFEE 5887</strain>
    </source>
</reference>
<accession>A0AAV9PZ61</accession>
<protein>
    <recommendedName>
        <fullName evidence="3">BTB domain-containing protein</fullName>
    </recommendedName>
</protein>
<dbReference type="EMBL" id="JAXLQG010000019">
    <property type="protein sequence ID" value="KAK5530602.1"/>
    <property type="molecule type" value="Genomic_DNA"/>
</dbReference>
<comment type="caution">
    <text evidence="1">The sequence shown here is derived from an EMBL/GenBank/DDBJ whole genome shotgun (WGS) entry which is preliminary data.</text>
</comment>
<gene>
    <name evidence="1" type="ORF">LTR25_009180</name>
</gene>